<dbReference type="AlphaFoldDB" id="A0A5B0MIF4"/>
<reference evidence="1 2" key="1">
    <citation type="submission" date="2019-05" db="EMBL/GenBank/DDBJ databases">
        <title>Emergence of the Ug99 lineage of the wheat stem rust pathogen through somatic hybridization.</title>
        <authorList>
            <person name="Li F."/>
            <person name="Upadhyaya N.M."/>
            <person name="Sperschneider J."/>
            <person name="Matny O."/>
            <person name="Nguyen-Phuc H."/>
            <person name="Mago R."/>
            <person name="Raley C."/>
            <person name="Miller M.E."/>
            <person name="Silverstein K.A.T."/>
            <person name="Henningsen E."/>
            <person name="Hirsch C.D."/>
            <person name="Visser B."/>
            <person name="Pretorius Z.A."/>
            <person name="Steffenson B.J."/>
            <person name="Schwessinger B."/>
            <person name="Dodds P.N."/>
            <person name="Figueroa M."/>
        </authorList>
    </citation>
    <scope>NUCLEOTIDE SEQUENCE [LARGE SCALE GENOMIC DNA]</scope>
    <source>
        <strain evidence="1 2">Ug99</strain>
    </source>
</reference>
<protein>
    <submittedName>
        <fullName evidence="1">Uncharacterized protein</fullName>
    </submittedName>
</protein>
<accession>A0A5B0MIF4</accession>
<organism evidence="1 2">
    <name type="scientific">Puccinia graminis f. sp. tritici</name>
    <dbReference type="NCBI Taxonomy" id="56615"/>
    <lineage>
        <taxon>Eukaryota</taxon>
        <taxon>Fungi</taxon>
        <taxon>Dikarya</taxon>
        <taxon>Basidiomycota</taxon>
        <taxon>Pucciniomycotina</taxon>
        <taxon>Pucciniomycetes</taxon>
        <taxon>Pucciniales</taxon>
        <taxon>Pucciniaceae</taxon>
        <taxon>Puccinia</taxon>
    </lineage>
</organism>
<gene>
    <name evidence="1" type="ORF">PGTUg99_024206</name>
</gene>
<evidence type="ECO:0000313" key="2">
    <source>
        <dbReference type="Proteomes" id="UP000325313"/>
    </source>
</evidence>
<dbReference type="Proteomes" id="UP000325313">
    <property type="component" value="Unassembled WGS sequence"/>
</dbReference>
<proteinExistence type="predicted"/>
<evidence type="ECO:0000313" key="1">
    <source>
        <dbReference type="EMBL" id="KAA1075550.1"/>
    </source>
</evidence>
<sequence length="148" mass="16562">MILLSPLRAVVTTPVNRGYRTNLISGQKVLSSLKPLGPKYAKIVTIIGVSIADCHRSDRTGWFIQLKLKVRAICYGKATCRLCAEELAASDHGRWVRLIILEGSIQVEEDRSPGPGPRLCRFKVPERGGTPFEMEFSITDERVMCEEF</sequence>
<dbReference type="EMBL" id="VDEP01000472">
    <property type="protein sequence ID" value="KAA1075550.1"/>
    <property type="molecule type" value="Genomic_DNA"/>
</dbReference>
<name>A0A5B0MIF4_PUCGR</name>
<comment type="caution">
    <text evidence="1">The sequence shown here is derived from an EMBL/GenBank/DDBJ whole genome shotgun (WGS) entry which is preliminary data.</text>
</comment>